<dbReference type="InterPro" id="IPR025912">
    <property type="entry name" value="YrvL"/>
</dbReference>
<evidence type="ECO:0000313" key="2">
    <source>
        <dbReference type="EMBL" id="GGE37099.1"/>
    </source>
</evidence>
<reference evidence="2" key="1">
    <citation type="journal article" date="2014" name="Int. J. Syst. Evol. Microbiol.">
        <title>Complete genome sequence of Corynebacterium casei LMG S-19264T (=DSM 44701T), isolated from a smear-ripened cheese.</title>
        <authorList>
            <consortium name="US DOE Joint Genome Institute (JGI-PGF)"/>
            <person name="Walter F."/>
            <person name="Albersmeier A."/>
            <person name="Kalinowski J."/>
            <person name="Ruckert C."/>
        </authorList>
    </citation>
    <scope>NUCLEOTIDE SEQUENCE</scope>
    <source>
        <strain evidence="2">CGMCC 1.15371</strain>
    </source>
</reference>
<dbReference type="Proteomes" id="UP000628775">
    <property type="component" value="Unassembled WGS sequence"/>
</dbReference>
<evidence type="ECO:0000313" key="3">
    <source>
        <dbReference type="Proteomes" id="UP000628775"/>
    </source>
</evidence>
<feature type="transmembrane region" description="Helical" evidence="1">
    <location>
        <begin position="17"/>
        <end position="47"/>
    </location>
</feature>
<protein>
    <submittedName>
        <fullName evidence="2">Uncharacterized protein</fullName>
    </submittedName>
</protein>
<dbReference type="Pfam" id="PF14184">
    <property type="entry name" value="YrvL"/>
    <property type="match status" value="1"/>
</dbReference>
<accession>A0A8J2VLS4</accession>
<keyword evidence="3" id="KW-1185">Reference proteome</keyword>
<dbReference type="EMBL" id="BMIR01000005">
    <property type="protein sequence ID" value="GGE37099.1"/>
    <property type="molecule type" value="Genomic_DNA"/>
</dbReference>
<feature type="transmembrane region" description="Helical" evidence="1">
    <location>
        <begin position="92"/>
        <end position="110"/>
    </location>
</feature>
<keyword evidence="1" id="KW-0812">Transmembrane</keyword>
<name>A0A8J2VLS4_9BACL</name>
<comment type="caution">
    <text evidence="2">The sequence shown here is derived from an EMBL/GenBank/DDBJ whole genome shotgun (WGS) entry which is preliminary data.</text>
</comment>
<keyword evidence="1" id="KW-0472">Membrane</keyword>
<dbReference type="RefSeq" id="WP_188691528.1">
    <property type="nucleotide sequence ID" value="NZ_BMIR01000005.1"/>
</dbReference>
<proteinExistence type="predicted"/>
<feature type="transmembrane region" description="Helical" evidence="1">
    <location>
        <begin position="122"/>
        <end position="141"/>
    </location>
</feature>
<dbReference type="AlphaFoldDB" id="A0A8J2VLS4"/>
<organism evidence="2 3">
    <name type="scientific">Pullulanibacillus camelliae</name>
    <dbReference type="NCBI Taxonomy" id="1707096"/>
    <lineage>
        <taxon>Bacteria</taxon>
        <taxon>Bacillati</taxon>
        <taxon>Bacillota</taxon>
        <taxon>Bacilli</taxon>
        <taxon>Bacillales</taxon>
        <taxon>Sporolactobacillaceae</taxon>
        <taxon>Pullulanibacillus</taxon>
    </lineage>
</organism>
<keyword evidence="1" id="KW-1133">Transmembrane helix</keyword>
<reference evidence="2" key="2">
    <citation type="submission" date="2020-09" db="EMBL/GenBank/DDBJ databases">
        <authorList>
            <person name="Sun Q."/>
            <person name="Zhou Y."/>
        </authorList>
    </citation>
    <scope>NUCLEOTIDE SEQUENCE</scope>
    <source>
        <strain evidence="2">CGMCC 1.15371</strain>
    </source>
</reference>
<sequence>MSHDYGKFTNLRFRDKLVVIIGIGIIIGIALAIIFGCFFFGIVGFFSLIGVTYDSHMSLILFVALCLIINSLLEILSKGIMTKLWKDKKASLTRGVLAVVMNSLIMLYVVHKIDEGMSSIQLIRWAEWEFVLLITVVNIVFNEKKRARLIRGK</sequence>
<evidence type="ECO:0000256" key="1">
    <source>
        <dbReference type="SAM" id="Phobius"/>
    </source>
</evidence>
<gene>
    <name evidence="2" type="ORF">GCM10011391_14990</name>
</gene>
<feature type="transmembrane region" description="Helical" evidence="1">
    <location>
        <begin position="59"/>
        <end position="80"/>
    </location>
</feature>